<evidence type="ECO:0000313" key="1">
    <source>
        <dbReference type="EMBL" id="PHV69931.1"/>
    </source>
</evidence>
<keyword evidence="2" id="KW-1185">Reference proteome</keyword>
<protein>
    <submittedName>
        <fullName evidence="1">AraC family transcriptional regulator</fullName>
    </submittedName>
</protein>
<organism evidence="1 2">
    <name type="scientific">Sporanaerobium hydrogeniformans</name>
    <dbReference type="NCBI Taxonomy" id="3072179"/>
    <lineage>
        <taxon>Bacteria</taxon>
        <taxon>Bacillati</taxon>
        <taxon>Bacillota</taxon>
        <taxon>Clostridia</taxon>
        <taxon>Lachnospirales</taxon>
        <taxon>Lachnospiraceae</taxon>
        <taxon>Sporanaerobium</taxon>
    </lineage>
</organism>
<evidence type="ECO:0000313" key="2">
    <source>
        <dbReference type="Proteomes" id="UP000224460"/>
    </source>
</evidence>
<proteinExistence type="predicted"/>
<accession>A0AC61D9H2</accession>
<dbReference type="EMBL" id="PEDL01000016">
    <property type="protein sequence ID" value="PHV69931.1"/>
    <property type="molecule type" value="Genomic_DNA"/>
</dbReference>
<name>A0AC61D9H2_9FIRM</name>
<reference evidence="1" key="1">
    <citation type="submission" date="2017-10" db="EMBL/GenBank/DDBJ databases">
        <title>Genome sequence of cellulolytic Lachnospiraceae bacterium XHS1971 isolated from hotspring sediment.</title>
        <authorList>
            <person name="Vasudevan G."/>
            <person name="Joshi A.J."/>
            <person name="Hivarkar S."/>
            <person name="Lanjekar V.B."/>
            <person name="Dhakephalkar P.K."/>
            <person name="Dagar S."/>
        </authorList>
    </citation>
    <scope>NUCLEOTIDE SEQUENCE</scope>
    <source>
        <strain evidence="1">XHS1971</strain>
    </source>
</reference>
<comment type="caution">
    <text evidence="1">The sequence shown here is derived from an EMBL/GenBank/DDBJ whole genome shotgun (WGS) entry which is preliminary data.</text>
</comment>
<gene>
    <name evidence="1" type="ORF">CS063_13185</name>
</gene>
<sequence>MLPELHGLQEKITFDSSIGILLHNNSISEDYPRHWHSAYEIIMPIHSTYEVTCHHTVYQLEENDILVLFPGCLHSMKAPKNGERLILQVNYNQIYTMKELEAALTPLAPVFHLTASTHPKVHPSIHRLLLQMKEEALIASPLHSSMMLAYFIEILVLLGRHLNPSTSKQESSNSKEKEYADKFIFICTYINEHCTENLTLDFVASLSGFSKYHFSRLFKLFANVSFYKYLNQQRIHYAEKLLMDDQLTVTEIALQSGFGSLSSFIRMFNIIKGCTPTDFKKLYK</sequence>
<dbReference type="Proteomes" id="UP000224460">
    <property type="component" value="Unassembled WGS sequence"/>
</dbReference>